<accession>A0AA46ADF5</accession>
<sequence length="193" mass="21738">MKKYIALLSAFVIGCSTTQTQIPEEKKAKIEEIGEKNAMVLLKTLKGELIKAMSEGGAENALTVCNKKAMELTQQVEKETGVQMKRTTFKYRNPANAPDKYEKEALEYFEKSIKEGKFPKNYIQVVNENGVLTYRYYKPLKVEPICLTCHGEVIDEKLAAKIKSLYPSDKATGYKDGDFRGVVRVSIPADKIQ</sequence>
<organism evidence="2 3">
    <name type="scientific">Venenivibrio stagnispumantis</name>
    <dbReference type="NCBI Taxonomy" id="407998"/>
    <lineage>
        <taxon>Bacteria</taxon>
        <taxon>Pseudomonadati</taxon>
        <taxon>Aquificota</taxon>
        <taxon>Aquificia</taxon>
        <taxon>Aquificales</taxon>
        <taxon>Hydrogenothermaceae</taxon>
        <taxon>Venenivibrio</taxon>
    </lineage>
</organism>
<dbReference type="PROSITE" id="PS51257">
    <property type="entry name" value="PROKAR_LIPOPROTEIN"/>
    <property type="match status" value="1"/>
</dbReference>
<evidence type="ECO:0000313" key="2">
    <source>
        <dbReference type="EMBL" id="SMP04718.1"/>
    </source>
</evidence>
<dbReference type="AlphaFoldDB" id="A0AA46ADF5"/>
<reference evidence="2" key="1">
    <citation type="submission" date="2017-05" db="EMBL/GenBank/DDBJ databases">
        <authorList>
            <person name="Varghese N."/>
            <person name="Submissions S."/>
        </authorList>
    </citation>
    <scope>NUCLEOTIDE SEQUENCE</scope>
    <source>
        <strain evidence="2">DSM 18763</strain>
    </source>
</reference>
<protein>
    <recommendedName>
        <fullName evidence="1">Tll0287-like domain-containing protein</fullName>
    </recommendedName>
</protein>
<feature type="domain" description="Tll0287-like" evidence="1">
    <location>
        <begin position="37"/>
        <end position="188"/>
    </location>
</feature>
<dbReference type="RefSeq" id="WP_265133916.1">
    <property type="nucleotide sequence ID" value="NZ_FXTX01000003.1"/>
</dbReference>
<dbReference type="EMBL" id="FXTX01000003">
    <property type="protein sequence ID" value="SMP04718.1"/>
    <property type="molecule type" value="Genomic_DNA"/>
</dbReference>
<proteinExistence type="predicted"/>
<keyword evidence="3" id="KW-1185">Reference proteome</keyword>
<dbReference type="Pfam" id="PF11845">
    <property type="entry name" value="Tll0287-like"/>
    <property type="match status" value="1"/>
</dbReference>
<evidence type="ECO:0000313" key="3">
    <source>
        <dbReference type="Proteomes" id="UP001157947"/>
    </source>
</evidence>
<name>A0AA46ADF5_9AQUI</name>
<evidence type="ECO:0000259" key="1">
    <source>
        <dbReference type="Pfam" id="PF11845"/>
    </source>
</evidence>
<dbReference type="Proteomes" id="UP001157947">
    <property type="component" value="Unassembled WGS sequence"/>
</dbReference>
<dbReference type="Gene3D" id="3.30.450.290">
    <property type="match status" value="1"/>
</dbReference>
<gene>
    <name evidence="2" type="ORF">SAMN06264868_10332</name>
</gene>
<dbReference type="InterPro" id="IPR021796">
    <property type="entry name" value="Tll0287-like_dom"/>
</dbReference>
<comment type="caution">
    <text evidence="2">The sequence shown here is derived from an EMBL/GenBank/DDBJ whole genome shotgun (WGS) entry which is preliminary data.</text>
</comment>